<proteinExistence type="predicted"/>
<dbReference type="Pfam" id="PF01558">
    <property type="entry name" value="POR"/>
    <property type="match status" value="1"/>
</dbReference>
<dbReference type="Proteomes" id="UP000586454">
    <property type="component" value="Unassembled WGS sequence"/>
</dbReference>
<keyword evidence="4" id="KW-1185">Reference proteome</keyword>
<name>A0A6V6Y310_9FIRM</name>
<reference evidence="3 4" key="1">
    <citation type="submission" date="2020-06" db="EMBL/GenBank/DDBJ databases">
        <authorList>
            <person name="Criscuolo A."/>
        </authorList>
    </citation>
    <scope>NUCLEOTIDE SEQUENCE [LARGE SCALE GENOMIC DNA]</scope>
    <source>
        <strain evidence="3">1804121828</strain>
    </source>
</reference>
<keyword evidence="1" id="KW-0560">Oxidoreductase</keyword>
<dbReference type="NCBIfam" id="NF005325">
    <property type="entry name" value="PRK06853.1-5"/>
    <property type="match status" value="1"/>
</dbReference>
<dbReference type="InterPro" id="IPR019752">
    <property type="entry name" value="Pyrv/ketoisovalerate_OxRed_cat"/>
</dbReference>
<comment type="caution">
    <text evidence="3">The sequence shown here is derived from an EMBL/GenBank/DDBJ whole genome shotgun (WGS) entry which is preliminary data.</text>
</comment>
<dbReference type="EMBL" id="CAIJCS010000016">
    <property type="protein sequence ID" value="CAC9928727.1"/>
    <property type="molecule type" value="Genomic_DNA"/>
</dbReference>
<gene>
    <name evidence="3" type="ORF">PEPNEM18_00761</name>
</gene>
<organism evidence="3 4">
    <name type="scientific">Aedoeadaptatus nemausensis</name>
    <dbReference type="NCBI Taxonomy" id="2582829"/>
    <lineage>
        <taxon>Bacteria</taxon>
        <taxon>Bacillati</taxon>
        <taxon>Bacillota</taxon>
        <taxon>Tissierellia</taxon>
        <taxon>Tissierellales</taxon>
        <taxon>Peptoniphilaceae</taxon>
        <taxon>Aedoeadaptatus</taxon>
    </lineage>
</organism>
<dbReference type="GO" id="GO:0016903">
    <property type="term" value="F:oxidoreductase activity, acting on the aldehyde or oxo group of donors"/>
    <property type="evidence" value="ECO:0007669"/>
    <property type="project" value="InterPro"/>
</dbReference>
<dbReference type="PANTHER" id="PTHR43854:SF1">
    <property type="entry name" value="INDOLEPYRUVATE OXIDOREDUCTASE SUBUNIT IORB"/>
    <property type="match status" value="1"/>
</dbReference>
<evidence type="ECO:0000259" key="2">
    <source>
        <dbReference type="Pfam" id="PF01558"/>
    </source>
</evidence>
<evidence type="ECO:0000313" key="3">
    <source>
        <dbReference type="EMBL" id="CAC9928727.1"/>
    </source>
</evidence>
<dbReference type="Gene3D" id="3.40.920.10">
    <property type="entry name" value="Pyruvate-ferredoxin oxidoreductase, PFOR, domain III"/>
    <property type="match status" value="1"/>
</dbReference>
<evidence type="ECO:0000256" key="1">
    <source>
        <dbReference type="ARBA" id="ARBA00023002"/>
    </source>
</evidence>
<dbReference type="SUPFAM" id="SSF53323">
    <property type="entry name" value="Pyruvate-ferredoxin oxidoreductase, PFOR, domain III"/>
    <property type="match status" value="1"/>
</dbReference>
<dbReference type="InterPro" id="IPR052198">
    <property type="entry name" value="IorB_Oxidoreductase"/>
</dbReference>
<protein>
    <submittedName>
        <fullName evidence="3">2-oxoacid:ferredoxin/flavodoxin oxidoreductase, gamma subunit</fullName>
    </submittedName>
</protein>
<feature type="domain" description="Pyruvate/ketoisovalerate oxidoreductase catalytic" evidence="2">
    <location>
        <begin position="11"/>
        <end position="185"/>
    </location>
</feature>
<dbReference type="InterPro" id="IPR002869">
    <property type="entry name" value="Pyrv_flavodox_OxRed_cen"/>
</dbReference>
<sequence>MSTKVILVGVGGQGTITTARILINGLMEKGYDVKMSEIHGMAQRGGSVSTHVIWGDKVNSPVVGLGEADILVAAEKMEAVRYAEFLKPDGIAIVNDHRTESSTSAAGLEEYPEGTLEAMEENFTTYSVKAGEIAEELGNAKVMNVVLFGAMVNYLGLEGIDWKKVVAGVVPEKLVDLNIKAFEMGQEAAK</sequence>
<dbReference type="RefSeq" id="WP_180499410.1">
    <property type="nucleotide sequence ID" value="NZ_CAIJCS010000016.1"/>
</dbReference>
<evidence type="ECO:0000313" key="4">
    <source>
        <dbReference type="Proteomes" id="UP000586454"/>
    </source>
</evidence>
<accession>A0A6V6Y310</accession>
<dbReference type="AlphaFoldDB" id="A0A6V6Y310"/>
<dbReference type="PANTHER" id="PTHR43854">
    <property type="entry name" value="INDOLEPYRUVATE OXIDOREDUCTASE SUBUNIT IORB"/>
    <property type="match status" value="1"/>
</dbReference>